<evidence type="ECO:0008006" key="3">
    <source>
        <dbReference type="Google" id="ProtNLM"/>
    </source>
</evidence>
<dbReference type="Proteomes" id="UP000001520">
    <property type="component" value="Chromosome"/>
</dbReference>
<dbReference type="OrthoDB" id="9797567at2"/>
<organism evidence="1 2">
    <name type="scientific">Deferribacter desulfuricans (strain DSM 14783 / JCM 11476 / NBRC 101012 / SSM1)</name>
    <dbReference type="NCBI Taxonomy" id="639282"/>
    <lineage>
        <taxon>Bacteria</taxon>
        <taxon>Pseudomonadati</taxon>
        <taxon>Deferribacterota</taxon>
        <taxon>Deferribacteres</taxon>
        <taxon>Deferribacterales</taxon>
        <taxon>Deferribacteraceae</taxon>
        <taxon>Deferribacter</taxon>
    </lineage>
</organism>
<proteinExistence type="predicted"/>
<dbReference type="Pfam" id="PF05258">
    <property type="entry name" value="DciA"/>
    <property type="match status" value="1"/>
</dbReference>
<keyword evidence="2" id="KW-1185">Reference proteome</keyword>
<evidence type="ECO:0000313" key="1">
    <source>
        <dbReference type="EMBL" id="BAI79776.1"/>
    </source>
</evidence>
<dbReference type="HOGENOM" id="CLU_134901_0_0_0"/>
<evidence type="ECO:0000313" key="2">
    <source>
        <dbReference type="Proteomes" id="UP000001520"/>
    </source>
</evidence>
<protein>
    <recommendedName>
        <fullName evidence="3">DUF721 domain-containing protein</fullName>
    </recommendedName>
</protein>
<name>D3PB03_DEFDS</name>
<reference evidence="1 2" key="1">
    <citation type="journal article" date="2010" name="DNA Res.">
        <title>Bacterial lifestyle in a deep-sea hydrothermal vent chimney revealed by the genome sequence of the thermophilic bacterium Deferribacter desulfuricans SSM1.</title>
        <authorList>
            <person name="Takaki Y."/>
            <person name="Shimamura S."/>
            <person name="Nakagawa S."/>
            <person name="Fukuhara Y."/>
            <person name="Horikawa H."/>
            <person name="Ankai A."/>
            <person name="Harada T."/>
            <person name="Hosoyama A."/>
            <person name="Oguchi A."/>
            <person name="Fukui S."/>
            <person name="Fujita N."/>
            <person name="Takami H."/>
            <person name="Takai K."/>
        </authorList>
    </citation>
    <scope>NUCLEOTIDE SEQUENCE [LARGE SCALE GENOMIC DNA]</scope>
    <source>
        <strain evidence="2">DSM 14783 / JCM 11476 / NBRC 101012 / SSM1</strain>
    </source>
</reference>
<dbReference type="AlphaFoldDB" id="D3PB03"/>
<sequence length="150" mass="17593">MKKINEVLNETLPKSISKTLSIVKLWREVCGDFISKLTIPLIIKDGILYVATSEHILKNEFSFVKDEIIERLNSFGLGIKDIRIILQFVEKKDTESVKFREITDKEKMIVERYANRIQDENLREKFKGAMLAYFKRYSLKDFINGNLDVE</sequence>
<dbReference type="KEGG" id="ddf:DEFDS_0268"/>
<dbReference type="RefSeq" id="WP_013007024.1">
    <property type="nucleotide sequence ID" value="NC_013939.1"/>
</dbReference>
<gene>
    <name evidence="1" type="ordered locus">DEFDS_0268</name>
</gene>
<dbReference type="InterPro" id="IPR007922">
    <property type="entry name" value="DciA-like"/>
</dbReference>
<dbReference type="eggNOG" id="COG5512">
    <property type="taxonomic scope" value="Bacteria"/>
</dbReference>
<dbReference type="STRING" id="639282.DEFDS_0268"/>
<accession>D3PB03</accession>
<dbReference type="EMBL" id="AP011529">
    <property type="protein sequence ID" value="BAI79776.1"/>
    <property type="molecule type" value="Genomic_DNA"/>
</dbReference>